<feature type="non-terminal residue" evidence="11">
    <location>
        <position position="115"/>
    </location>
</feature>
<evidence type="ECO:0000256" key="1">
    <source>
        <dbReference type="ARBA" id="ARBA00004225"/>
    </source>
</evidence>
<dbReference type="SUPFAM" id="SSF103506">
    <property type="entry name" value="Mitochondrial carrier"/>
    <property type="match status" value="1"/>
</dbReference>
<keyword evidence="6" id="KW-1133">Transmembrane helix</keyword>
<dbReference type="InterPro" id="IPR023395">
    <property type="entry name" value="MCP_dom_sf"/>
</dbReference>
<dbReference type="Pfam" id="PF00153">
    <property type="entry name" value="Mito_carr"/>
    <property type="match status" value="1"/>
</dbReference>
<comment type="similarity">
    <text evidence="2 10">Belongs to the mitochondrial carrier (TC 2.A.29) family.</text>
</comment>
<proteinExistence type="inferred from homology"/>
<comment type="caution">
    <text evidence="11">The sequence shown here is derived from an EMBL/GenBank/DDBJ whole genome shotgun (WGS) entry which is preliminary data.</text>
</comment>
<dbReference type="InterPro" id="IPR018108">
    <property type="entry name" value="MCP_transmembrane"/>
</dbReference>
<evidence type="ECO:0008006" key="13">
    <source>
        <dbReference type="Google" id="ProtNLM"/>
    </source>
</evidence>
<dbReference type="AlphaFoldDB" id="A0A813IDA5"/>
<accession>A0A813IDA5</accession>
<dbReference type="PANTHER" id="PTHR45624">
    <property type="entry name" value="MITOCHONDRIAL BASIC AMINO ACIDS TRANSPORTER-RELATED"/>
    <property type="match status" value="1"/>
</dbReference>
<keyword evidence="4 9" id="KW-0812">Transmembrane</keyword>
<evidence type="ECO:0000256" key="10">
    <source>
        <dbReference type="RuleBase" id="RU000488"/>
    </source>
</evidence>
<gene>
    <name evidence="11" type="ORF">PGLA2088_LOCUS6425</name>
</gene>
<evidence type="ECO:0000256" key="7">
    <source>
        <dbReference type="ARBA" id="ARBA00023128"/>
    </source>
</evidence>
<name>A0A813IDA5_POLGL</name>
<feature type="repeat" description="Solcar" evidence="9">
    <location>
        <begin position="1"/>
        <end position="95"/>
    </location>
</feature>
<evidence type="ECO:0000256" key="4">
    <source>
        <dbReference type="ARBA" id="ARBA00022692"/>
    </source>
</evidence>
<dbReference type="InterPro" id="IPR050567">
    <property type="entry name" value="Mitochondrial_Carrier"/>
</dbReference>
<dbReference type="GO" id="GO:0022857">
    <property type="term" value="F:transmembrane transporter activity"/>
    <property type="evidence" value="ECO:0007669"/>
    <property type="project" value="TreeGrafter"/>
</dbReference>
<organism evidence="11 12">
    <name type="scientific">Polarella glacialis</name>
    <name type="common">Dinoflagellate</name>
    <dbReference type="NCBI Taxonomy" id="89957"/>
    <lineage>
        <taxon>Eukaryota</taxon>
        <taxon>Sar</taxon>
        <taxon>Alveolata</taxon>
        <taxon>Dinophyceae</taxon>
        <taxon>Suessiales</taxon>
        <taxon>Suessiaceae</taxon>
        <taxon>Polarella</taxon>
    </lineage>
</organism>
<evidence type="ECO:0000256" key="9">
    <source>
        <dbReference type="PROSITE-ProRule" id="PRU00282"/>
    </source>
</evidence>
<protein>
    <recommendedName>
        <fullName evidence="13">ADP,ATP carrier protein</fullName>
    </recommendedName>
</protein>
<evidence type="ECO:0000256" key="3">
    <source>
        <dbReference type="ARBA" id="ARBA00022448"/>
    </source>
</evidence>
<sequence>PSVPCEMAAAACAMTSTSIVFNPLDVVKTKLQTQNQLSTDSSKRVYDGAVHCVRRVIKEDGFVKGLWAPGIVASVVRDICNGGIRMGLYPAAVRAVHAQVPWGEKQQAAPNFATR</sequence>
<dbReference type="EMBL" id="CAJNNW010006404">
    <property type="protein sequence ID" value="CAE8648276.1"/>
    <property type="molecule type" value="Genomic_DNA"/>
</dbReference>
<dbReference type="PROSITE" id="PS50920">
    <property type="entry name" value="SOLCAR"/>
    <property type="match status" value="1"/>
</dbReference>
<keyword evidence="5" id="KW-0677">Repeat</keyword>
<keyword evidence="7" id="KW-0496">Mitochondrion</keyword>
<evidence type="ECO:0000256" key="2">
    <source>
        <dbReference type="ARBA" id="ARBA00006375"/>
    </source>
</evidence>
<feature type="non-terminal residue" evidence="11">
    <location>
        <position position="1"/>
    </location>
</feature>
<evidence type="ECO:0000256" key="5">
    <source>
        <dbReference type="ARBA" id="ARBA00022737"/>
    </source>
</evidence>
<evidence type="ECO:0000313" key="12">
    <source>
        <dbReference type="Proteomes" id="UP000626109"/>
    </source>
</evidence>
<reference evidence="11" key="1">
    <citation type="submission" date="2021-02" db="EMBL/GenBank/DDBJ databases">
        <authorList>
            <person name="Dougan E. K."/>
            <person name="Rhodes N."/>
            <person name="Thang M."/>
            <person name="Chan C."/>
        </authorList>
    </citation>
    <scope>NUCLEOTIDE SEQUENCE</scope>
</reference>
<dbReference type="GO" id="GO:0031966">
    <property type="term" value="C:mitochondrial membrane"/>
    <property type="evidence" value="ECO:0007669"/>
    <property type="project" value="UniProtKB-SubCell"/>
</dbReference>
<evidence type="ECO:0000256" key="6">
    <source>
        <dbReference type="ARBA" id="ARBA00022989"/>
    </source>
</evidence>
<dbReference type="Proteomes" id="UP000626109">
    <property type="component" value="Unassembled WGS sequence"/>
</dbReference>
<keyword evidence="8 9" id="KW-0472">Membrane</keyword>
<dbReference type="Gene3D" id="1.50.40.10">
    <property type="entry name" value="Mitochondrial carrier domain"/>
    <property type="match status" value="1"/>
</dbReference>
<keyword evidence="3 10" id="KW-0813">Transport</keyword>
<evidence type="ECO:0000313" key="11">
    <source>
        <dbReference type="EMBL" id="CAE8648276.1"/>
    </source>
</evidence>
<comment type="subcellular location">
    <subcellularLocation>
        <location evidence="1">Mitochondrion membrane</location>
        <topology evidence="1">Multi-pass membrane protein</topology>
    </subcellularLocation>
</comment>
<evidence type="ECO:0000256" key="8">
    <source>
        <dbReference type="ARBA" id="ARBA00023136"/>
    </source>
</evidence>